<protein>
    <recommendedName>
        <fullName evidence="17">Crh-like protein</fullName>
        <ecNumber evidence="17">3.2.-.-</ecNumber>
    </recommendedName>
</protein>
<dbReference type="PROSITE" id="PS51762">
    <property type="entry name" value="GH16_2"/>
    <property type="match status" value="1"/>
</dbReference>
<dbReference type="Gene3D" id="2.60.120.200">
    <property type="match status" value="1"/>
</dbReference>
<keyword evidence="9 17" id="KW-0472">Membrane</keyword>
<evidence type="ECO:0000256" key="5">
    <source>
        <dbReference type="ARBA" id="ARBA00022676"/>
    </source>
</evidence>
<sequence length="460" mass="47396">MFSRIWRTAVTTALLSSTALAQTWSSCNPLHTTCPANTALGMTINVDFRKGSVNSFTASGGPTYGPDGASFTVSRSGEAPQLTSIFYIMFGRVEVTMKAAPGAGIVSSLVLLSDTLDEIDFEWLGADSSEVQTNYFSKGQTTTYNRGQFNPAPNNQAEFITYAIDWTADRIIWYVGGTVVRTLRYADADGQYPQTPMQIKFGAWSGGDPSNNAPGTVEWARGPTDYSQGPFSMVVRSAVVTDYSTGKKYTYTDNSGTWGSIRAEDGKINGNAGGASAITVTASAAPAATNTASPNIPVGGIGAGTETVAGGNPAQTIGPLPEGWRITPDGKVRPIGTSTTPPAACLCSGSPSEHSHSPAPSPETTASPGSGNGNDGSNNNNSGEIAPTHSTLITSATPGADSSSADNNAGSGSDSSSSTTTPRVPNAAPAQNSAISTTQQPRSELILAASLLLSSYILLS</sequence>
<feature type="compositionally biased region" description="Polar residues" evidence="20">
    <location>
        <begin position="429"/>
        <end position="440"/>
    </location>
</feature>
<dbReference type="PIRSF" id="PIRSF037299">
    <property type="entry name" value="Glycosidase_CRH1_prd"/>
    <property type="match status" value="1"/>
</dbReference>
<dbReference type="EC" id="3.2.-.-" evidence="17"/>
<dbReference type="GO" id="GO:0016757">
    <property type="term" value="F:glycosyltransferase activity"/>
    <property type="evidence" value="ECO:0007669"/>
    <property type="project" value="UniProtKB-KW"/>
</dbReference>
<evidence type="ECO:0000256" key="10">
    <source>
        <dbReference type="ARBA" id="ARBA00023157"/>
    </source>
</evidence>
<keyword evidence="24" id="KW-1185">Reference proteome</keyword>
<feature type="region of interest" description="Disordered" evidence="20">
    <location>
        <begin position="303"/>
        <end position="440"/>
    </location>
</feature>
<evidence type="ECO:0000256" key="8">
    <source>
        <dbReference type="ARBA" id="ARBA00022801"/>
    </source>
</evidence>
<feature type="compositionally biased region" description="Polar residues" evidence="20">
    <location>
        <begin position="388"/>
        <end position="397"/>
    </location>
</feature>
<feature type="compositionally biased region" description="Low complexity" evidence="20">
    <location>
        <begin position="399"/>
        <end position="421"/>
    </location>
</feature>
<keyword evidence="7 21" id="KW-0732">Signal</keyword>
<evidence type="ECO:0000256" key="15">
    <source>
        <dbReference type="ARBA" id="ARBA00038074"/>
    </source>
</evidence>
<evidence type="ECO:0000256" key="2">
    <source>
        <dbReference type="ARBA" id="ARBA00004196"/>
    </source>
</evidence>
<dbReference type="GO" id="GO:0009277">
    <property type="term" value="C:fungal-type cell wall"/>
    <property type="evidence" value="ECO:0007669"/>
    <property type="project" value="TreeGrafter"/>
</dbReference>
<dbReference type="PROSITE" id="PS51257">
    <property type="entry name" value="PROKAR_LIPOPROTEIN"/>
    <property type="match status" value="1"/>
</dbReference>
<reference evidence="23" key="2">
    <citation type="submission" date="2023-05" db="EMBL/GenBank/DDBJ databases">
        <authorList>
            <consortium name="Lawrence Berkeley National Laboratory"/>
            <person name="Steindorff A."/>
            <person name="Hensen N."/>
            <person name="Bonometti L."/>
            <person name="Westerberg I."/>
            <person name="Brannstrom I.O."/>
            <person name="Guillou S."/>
            <person name="Cros-Aarteil S."/>
            <person name="Calhoun S."/>
            <person name="Haridas S."/>
            <person name="Kuo A."/>
            <person name="Mondo S."/>
            <person name="Pangilinan J."/>
            <person name="Riley R."/>
            <person name="Labutti K."/>
            <person name="Andreopoulos B."/>
            <person name="Lipzen A."/>
            <person name="Chen C."/>
            <person name="Yanf M."/>
            <person name="Daum C."/>
            <person name="Ng V."/>
            <person name="Clum A."/>
            <person name="Ohm R."/>
            <person name="Martin F."/>
            <person name="Silar P."/>
            <person name="Natvig D."/>
            <person name="Lalanne C."/>
            <person name="Gautier V."/>
            <person name="Ament-Velasquez S.L."/>
            <person name="Kruys A."/>
            <person name="Hutchinson M.I."/>
            <person name="Powell A.J."/>
            <person name="Barry K."/>
            <person name="Miller A.N."/>
            <person name="Grigoriev I.V."/>
            <person name="Debuchy R."/>
            <person name="Gladieux P."/>
            <person name="Thoren M.H."/>
            <person name="Johannesson H."/>
        </authorList>
    </citation>
    <scope>NUCLEOTIDE SEQUENCE</scope>
    <source>
        <strain evidence="23">PSN309</strain>
    </source>
</reference>
<evidence type="ECO:0000313" key="23">
    <source>
        <dbReference type="EMBL" id="KAK4185533.1"/>
    </source>
</evidence>
<keyword evidence="12" id="KW-0449">Lipoprotein</keyword>
<proteinExistence type="inferred from homology"/>
<comment type="subcellular location">
    <subcellularLocation>
        <location evidence="2">Cell envelope</location>
    </subcellularLocation>
    <subcellularLocation>
        <location evidence="3">Membrane</location>
        <topology evidence="3">Lipid-anchor</topology>
        <topology evidence="3">GPI-anchor</topology>
    </subcellularLocation>
</comment>
<evidence type="ECO:0000256" key="3">
    <source>
        <dbReference type="ARBA" id="ARBA00004589"/>
    </source>
</evidence>
<keyword evidence="11" id="KW-0325">Glycoprotein</keyword>
<gene>
    <name evidence="23" type="ORF">QBC35DRAFT_301582</name>
</gene>
<dbReference type="CDD" id="cd02183">
    <property type="entry name" value="GH16_fungal_CRH1_transglycosylase"/>
    <property type="match status" value="1"/>
</dbReference>
<dbReference type="Pfam" id="PF00722">
    <property type="entry name" value="Glyco_hydro_16"/>
    <property type="match status" value="1"/>
</dbReference>
<keyword evidence="5" id="KW-0328">Glycosyltransferase</keyword>
<evidence type="ECO:0000256" key="4">
    <source>
        <dbReference type="ARBA" id="ARBA00022622"/>
    </source>
</evidence>
<feature type="disulfide bond" evidence="19">
    <location>
        <begin position="27"/>
        <end position="34"/>
    </location>
</feature>
<dbReference type="PANTHER" id="PTHR10963">
    <property type="entry name" value="GLYCOSYL HYDROLASE-RELATED"/>
    <property type="match status" value="1"/>
</dbReference>
<evidence type="ECO:0000256" key="12">
    <source>
        <dbReference type="ARBA" id="ARBA00023288"/>
    </source>
</evidence>
<evidence type="ECO:0000256" key="6">
    <source>
        <dbReference type="ARBA" id="ARBA00022679"/>
    </source>
</evidence>
<dbReference type="PANTHER" id="PTHR10963:SF68">
    <property type="entry name" value="GLYCOSIDASE CRH1-RELATED"/>
    <property type="match status" value="1"/>
</dbReference>
<evidence type="ECO:0000256" key="11">
    <source>
        <dbReference type="ARBA" id="ARBA00023180"/>
    </source>
</evidence>
<evidence type="ECO:0000256" key="21">
    <source>
        <dbReference type="SAM" id="SignalP"/>
    </source>
</evidence>
<dbReference type="InterPro" id="IPR013320">
    <property type="entry name" value="ConA-like_dom_sf"/>
</dbReference>
<evidence type="ECO:0000256" key="7">
    <source>
        <dbReference type="ARBA" id="ARBA00022729"/>
    </source>
</evidence>
<evidence type="ECO:0000256" key="1">
    <source>
        <dbReference type="ARBA" id="ARBA00000822"/>
    </source>
</evidence>
<evidence type="ECO:0000256" key="16">
    <source>
        <dbReference type="ARBA" id="ARBA00093308"/>
    </source>
</evidence>
<name>A0AAN6WPW2_9PEZI</name>
<evidence type="ECO:0000256" key="13">
    <source>
        <dbReference type="ARBA" id="ARBA00023295"/>
    </source>
</evidence>
<comment type="catalytic activity">
    <reaction evidence="1">
        <text>Random endo-hydrolysis of N-acetyl-beta-D-glucosaminide (1-&gt;4)-beta-linkages in chitin and chitodextrins.</text>
        <dbReference type="EC" id="3.2.1.14"/>
    </reaction>
</comment>
<dbReference type="GO" id="GO:0098552">
    <property type="term" value="C:side of membrane"/>
    <property type="evidence" value="ECO:0007669"/>
    <property type="project" value="UniProtKB-KW"/>
</dbReference>
<dbReference type="AlphaFoldDB" id="A0AAN6WPW2"/>
<dbReference type="Proteomes" id="UP001302126">
    <property type="component" value="Unassembled WGS sequence"/>
</dbReference>
<comment type="caution">
    <text evidence="23">The sequence shown here is derived from an EMBL/GenBank/DDBJ whole genome shotgun (WGS) entry which is preliminary data.</text>
</comment>
<evidence type="ECO:0000256" key="20">
    <source>
        <dbReference type="SAM" id="MobiDB-lite"/>
    </source>
</evidence>
<keyword evidence="10 19" id="KW-1015">Disulfide bond</keyword>
<keyword evidence="14" id="KW-0961">Cell wall biogenesis/degradation</keyword>
<evidence type="ECO:0000313" key="24">
    <source>
        <dbReference type="Proteomes" id="UP001302126"/>
    </source>
</evidence>
<keyword evidence="4" id="KW-0336">GPI-anchor</keyword>
<comment type="similarity">
    <text evidence="15">Belongs to the glycosyl hydrolase 16 family. CRH1 subfamily.</text>
</comment>
<dbReference type="EMBL" id="MU864447">
    <property type="protein sequence ID" value="KAK4185533.1"/>
    <property type="molecule type" value="Genomic_DNA"/>
</dbReference>
<feature type="active site" description="Nucleophile" evidence="18">
    <location>
        <position position="118"/>
    </location>
</feature>
<dbReference type="InterPro" id="IPR050546">
    <property type="entry name" value="Glycosyl_Hydrlase_16"/>
</dbReference>
<evidence type="ECO:0000259" key="22">
    <source>
        <dbReference type="PROSITE" id="PS51762"/>
    </source>
</evidence>
<keyword evidence="8 17" id="KW-0378">Hydrolase</keyword>
<reference evidence="23" key="1">
    <citation type="journal article" date="2023" name="Mol. Phylogenet. Evol.">
        <title>Genome-scale phylogeny and comparative genomics of the fungal order Sordariales.</title>
        <authorList>
            <person name="Hensen N."/>
            <person name="Bonometti L."/>
            <person name="Westerberg I."/>
            <person name="Brannstrom I.O."/>
            <person name="Guillou S."/>
            <person name="Cros-Aarteil S."/>
            <person name="Calhoun S."/>
            <person name="Haridas S."/>
            <person name="Kuo A."/>
            <person name="Mondo S."/>
            <person name="Pangilinan J."/>
            <person name="Riley R."/>
            <person name="LaButti K."/>
            <person name="Andreopoulos B."/>
            <person name="Lipzen A."/>
            <person name="Chen C."/>
            <person name="Yan M."/>
            <person name="Daum C."/>
            <person name="Ng V."/>
            <person name="Clum A."/>
            <person name="Steindorff A."/>
            <person name="Ohm R.A."/>
            <person name="Martin F."/>
            <person name="Silar P."/>
            <person name="Natvig D.O."/>
            <person name="Lalanne C."/>
            <person name="Gautier V."/>
            <person name="Ament-Velasquez S.L."/>
            <person name="Kruys A."/>
            <person name="Hutchinson M.I."/>
            <person name="Powell A.J."/>
            <person name="Barry K."/>
            <person name="Miller A.N."/>
            <person name="Grigoriev I.V."/>
            <person name="Debuchy R."/>
            <person name="Gladieux P."/>
            <person name="Hiltunen Thoren M."/>
            <person name="Johannesson H."/>
        </authorList>
    </citation>
    <scope>NUCLEOTIDE SEQUENCE</scope>
    <source>
        <strain evidence="23">PSN309</strain>
    </source>
</reference>
<organism evidence="23 24">
    <name type="scientific">Podospora australis</name>
    <dbReference type="NCBI Taxonomy" id="1536484"/>
    <lineage>
        <taxon>Eukaryota</taxon>
        <taxon>Fungi</taxon>
        <taxon>Dikarya</taxon>
        <taxon>Ascomycota</taxon>
        <taxon>Pezizomycotina</taxon>
        <taxon>Sordariomycetes</taxon>
        <taxon>Sordariomycetidae</taxon>
        <taxon>Sordariales</taxon>
        <taxon>Podosporaceae</taxon>
        <taxon>Podospora</taxon>
    </lineage>
</organism>
<dbReference type="FunFam" id="2.60.120.200:FF:000152">
    <property type="entry name" value="Cell wall glucanase"/>
    <property type="match status" value="1"/>
</dbReference>
<dbReference type="GO" id="GO:0005975">
    <property type="term" value="P:carbohydrate metabolic process"/>
    <property type="evidence" value="ECO:0007669"/>
    <property type="project" value="InterPro"/>
</dbReference>
<feature type="active site" description="Proton donor" evidence="18">
    <location>
        <position position="122"/>
    </location>
</feature>
<feature type="domain" description="GH16" evidence="22">
    <location>
        <begin position="4"/>
        <end position="228"/>
    </location>
</feature>
<dbReference type="InterPro" id="IPR017168">
    <property type="entry name" value="CHR-like"/>
</dbReference>
<dbReference type="InterPro" id="IPR000757">
    <property type="entry name" value="Beta-glucanase-like"/>
</dbReference>
<evidence type="ECO:0000256" key="9">
    <source>
        <dbReference type="ARBA" id="ARBA00023136"/>
    </source>
</evidence>
<evidence type="ECO:0000256" key="18">
    <source>
        <dbReference type="PIRSR" id="PIRSR037299-1"/>
    </source>
</evidence>
<evidence type="ECO:0000256" key="14">
    <source>
        <dbReference type="ARBA" id="ARBA00023316"/>
    </source>
</evidence>
<feature type="chain" id="PRO_5042910086" description="Crh-like protein" evidence="21">
    <location>
        <begin position="22"/>
        <end position="460"/>
    </location>
</feature>
<dbReference type="SUPFAM" id="SSF49899">
    <property type="entry name" value="Concanavalin A-like lectins/glucanases"/>
    <property type="match status" value="1"/>
</dbReference>
<feature type="compositionally biased region" description="Low complexity" evidence="20">
    <location>
        <begin position="362"/>
        <end position="383"/>
    </location>
</feature>
<dbReference type="GO" id="GO:0008843">
    <property type="term" value="F:endochitinase activity"/>
    <property type="evidence" value="ECO:0007669"/>
    <property type="project" value="UniProtKB-EC"/>
</dbReference>
<evidence type="ECO:0000256" key="17">
    <source>
        <dbReference type="PIRNR" id="PIRNR037299"/>
    </source>
</evidence>
<comment type="function">
    <text evidence="16">Dual chitinase/transglycosylase that plays a role in cell wall architecture. Chitinase and transglycosylase activities are coupled. Required for the polysaccharide cross-linking at the septa and the cell wall. More specifically, transfers chitin to 1,6-beta-glucan in the cell wall.</text>
</comment>
<accession>A0AAN6WPW2</accession>
<evidence type="ECO:0000256" key="19">
    <source>
        <dbReference type="PIRSR" id="PIRSR037299-2"/>
    </source>
</evidence>
<keyword evidence="13" id="KW-0326">Glycosidase</keyword>
<feature type="signal peptide" evidence="21">
    <location>
        <begin position="1"/>
        <end position="21"/>
    </location>
</feature>
<keyword evidence="6" id="KW-0808">Transferase</keyword>
<dbReference type="GO" id="GO:0031505">
    <property type="term" value="P:fungal-type cell wall organization"/>
    <property type="evidence" value="ECO:0007669"/>
    <property type="project" value="TreeGrafter"/>
</dbReference>